<keyword evidence="3" id="KW-1185">Reference proteome</keyword>
<accession>A0A7C9VH99</accession>
<organism evidence="2 3">
    <name type="scientific">Mesorhizobium zhangyense</name>
    <dbReference type="NCBI Taxonomy" id="1776730"/>
    <lineage>
        <taxon>Bacteria</taxon>
        <taxon>Pseudomonadati</taxon>
        <taxon>Pseudomonadota</taxon>
        <taxon>Alphaproteobacteria</taxon>
        <taxon>Hyphomicrobiales</taxon>
        <taxon>Phyllobacteriaceae</taxon>
        <taxon>Mesorhizobium</taxon>
    </lineage>
</organism>
<dbReference type="Gene3D" id="3.40.630.30">
    <property type="match status" value="1"/>
</dbReference>
<sequence>MIRLAKEYDRLRVVQLLKDSRSGAGFDDRAGPTGFTFPFVAAYAEAMFKQHCADPRALCLVYAPEGRAQGVLMARAFEHMFGPVWISQETLWWIDPTHRGSAAVRMLDAYEKWSRDQGCAFAGMAGMGADPVVSKLYLRRGYGVAETNFLKAL</sequence>
<proteinExistence type="predicted"/>
<keyword evidence="2" id="KW-0808">Transferase</keyword>
<feature type="domain" description="N-acetyltransferase" evidence="1">
    <location>
        <begin position="1"/>
        <end position="153"/>
    </location>
</feature>
<dbReference type="InterPro" id="IPR000182">
    <property type="entry name" value="GNAT_dom"/>
</dbReference>
<dbReference type="GO" id="GO:0016747">
    <property type="term" value="F:acyltransferase activity, transferring groups other than amino-acyl groups"/>
    <property type="evidence" value="ECO:0007669"/>
    <property type="project" value="InterPro"/>
</dbReference>
<gene>
    <name evidence="2" type="ORF">G6N74_28450</name>
</gene>
<dbReference type="EMBL" id="JAAKZG010000023">
    <property type="protein sequence ID" value="NGN44992.1"/>
    <property type="molecule type" value="Genomic_DNA"/>
</dbReference>
<comment type="caution">
    <text evidence="2">The sequence shown here is derived from an EMBL/GenBank/DDBJ whole genome shotgun (WGS) entry which is preliminary data.</text>
</comment>
<dbReference type="Pfam" id="PF00583">
    <property type="entry name" value="Acetyltransf_1"/>
    <property type="match status" value="1"/>
</dbReference>
<name>A0A7C9VH99_9HYPH</name>
<dbReference type="SUPFAM" id="SSF55729">
    <property type="entry name" value="Acyl-CoA N-acyltransferases (Nat)"/>
    <property type="match status" value="1"/>
</dbReference>
<evidence type="ECO:0000313" key="3">
    <source>
        <dbReference type="Proteomes" id="UP000481252"/>
    </source>
</evidence>
<dbReference type="InterPro" id="IPR016181">
    <property type="entry name" value="Acyl_CoA_acyltransferase"/>
</dbReference>
<dbReference type="AlphaFoldDB" id="A0A7C9VH99"/>
<evidence type="ECO:0000259" key="1">
    <source>
        <dbReference type="PROSITE" id="PS51186"/>
    </source>
</evidence>
<reference evidence="2 3" key="1">
    <citation type="submission" date="2020-02" db="EMBL/GenBank/DDBJ databases">
        <title>Genome sequence of the type strain CGMCC 1.15528 of Mesorhizobium zhangyense.</title>
        <authorList>
            <person name="Gao J."/>
            <person name="Sun J."/>
        </authorList>
    </citation>
    <scope>NUCLEOTIDE SEQUENCE [LARGE SCALE GENOMIC DNA]</scope>
    <source>
        <strain evidence="2 3">CGMCC 1.15528</strain>
    </source>
</reference>
<dbReference type="PROSITE" id="PS51186">
    <property type="entry name" value="GNAT"/>
    <property type="match status" value="1"/>
</dbReference>
<protein>
    <submittedName>
        <fullName evidence="2">GNAT family N-acetyltransferase</fullName>
    </submittedName>
</protein>
<dbReference type="RefSeq" id="WP_165121365.1">
    <property type="nucleotide sequence ID" value="NZ_JAAKZG010000023.1"/>
</dbReference>
<evidence type="ECO:0000313" key="2">
    <source>
        <dbReference type="EMBL" id="NGN44992.1"/>
    </source>
</evidence>
<dbReference type="Proteomes" id="UP000481252">
    <property type="component" value="Unassembled WGS sequence"/>
</dbReference>